<feature type="compositionally biased region" description="Basic and acidic residues" evidence="1">
    <location>
        <begin position="1"/>
        <end position="14"/>
    </location>
</feature>
<accession>A0ABP0I0T8</accession>
<keyword evidence="3" id="KW-1185">Reference proteome</keyword>
<feature type="compositionally biased region" description="Low complexity" evidence="1">
    <location>
        <begin position="363"/>
        <end position="378"/>
    </location>
</feature>
<feature type="region of interest" description="Disordered" evidence="1">
    <location>
        <begin position="343"/>
        <end position="381"/>
    </location>
</feature>
<gene>
    <name evidence="2" type="ORF">SCF082_LOCUS4541</name>
</gene>
<feature type="region of interest" description="Disordered" evidence="1">
    <location>
        <begin position="1"/>
        <end position="56"/>
    </location>
</feature>
<name>A0ABP0I0T8_9DINO</name>
<evidence type="ECO:0000256" key="1">
    <source>
        <dbReference type="SAM" id="MobiDB-lite"/>
    </source>
</evidence>
<comment type="caution">
    <text evidence="2">The sequence shown here is derived from an EMBL/GenBank/DDBJ whole genome shotgun (WGS) entry which is preliminary data.</text>
</comment>
<feature type="compositionally biased region" description="Polar residues" evidence="1">
    <location>
        <begin position="343"/>
        <end position="358"/>
    </location>
</feature>
<evidence type="ECO:0000313" key="2">
    <source>
        <dbReference type="EMBL" id="CAK8995858.1"/>
    </source>
</evidence>
<evidence type="ECO:0000313" key="3">
    <source>
        <dbReference type="Proteomes" id="UP001642464"/>
    </source>
</evidence>
<protein>
    <submittedName>
        <fullName evidence="2">Uncharacterized protein</fullName>
    </submittedName>
</protein>
<organism evidence="2 3">
    <name type="scientific">Durusdinium trenchii</name>
    <dbReference type="NCBI Taxonomy" id="1381693"/>
    <lineage>
        <taxon>Eukaryota</taxon>
        <taxon>Sar</taxon>
        <taxon>Alveolata</taxon>
        <taxon>Dinophyceae</taxon>
        <taxon>Suessiales</taxon>
        <taxon>Symbiodiniaceae</taxon>
        <taxon>Durusdinium</taxon>
    </lineage>
</organism>
<dbReference type="EMBL" id="CAXAMM010002347">
    <property type="protein sequence ID" value="CAK8995858.1"/>
    <property type="molecule type" value="Genomic_DNA"/>
</dbReference>
<sequence length="711" mass="80962">MRGRPAELQHKQEQGRLGQAPPPPPQQQPQQQQPQREEQRGVEMGREAQVPGDVHLETEQCGQDWRSVGGAPSGSSLGECDSGASHWGSFLNDFNASFLELEGDNPPMLDGGNSGLSESDSDEAFWLHDPEPLRLKAEHSNDGNDLWEIPVPQQQQQQHANHDTAFALEFGDSHNQRKFCGRTIKFRAVCKQGHQDQKLLAYGRFDTAKGTFSDVVPGSRINIGAILEQERKRGRALAPWYPSKAKTATENEIDFEFNSESQGWHYDWVATKYTCDTLHVFKVFLFRETSRKDVLECIGVFNSPSFQIYCRRRQRFRKMDAAVQSTPATLLHYIMVRLHTIRSSPESDTESEMSSQFSPRPDSGSSSGATSTSPAAKPSKVDQVLERLASHIVMEDAFTERINNVVQQISIRRDKGESIDIGYKYFLNNIRDYLQSYLREEGISMSEIQAQHEKEQRAAAQKNTESKQNEPCNAQSPTSPERQVRQVFLDLIDFSSASANRLKRPRRVEANVLEMIQTKKCRPENMPVGNIDVSHYQAFSAHEWTGFDPEGVPCLSGTWVHDNKKHQDVSKLRERINMPYMRIKLLESMECEITLDQDEHSMKANLKRKLLSDGFIEYTFDGVERPFDFKDPLMCVSKPMAVTKVAVKVGNAVLFRHKYTADSRMTRIIWCDPAKHFKRLTGLLYFETLKNGRWEIETELLGVATRKPESD</sequence>
<reference evidence="2 3" key="1">
    <citation type="submission" date="2024-02" db="EMBL/GenBank/DDBJ databases">
        <authorList>
            <person name="Chen Y."/>
            <person name="Shah S."/>
            <person name="Dougan E. K."/>
            <person name="Thang M."/>
            <person name="Chan C."/>
        </authorList>
    </citation>
    <scope>NUCLEOTIDE SEQUENCE [LARGE SCALE GENOMIC DNA]</scope>
</reference>
<proteinExistence type="predicted"/>
<dbReference type="Proteomes" id="UP001642464">
    <property type="component" value="Unassembled WGS sequence"/>
</dbReference>
<feature type="region of interest" description="Disordered" evidence="1">
    <location>
        <begin position="449"/>
        <end position="481"/>
    </location>
</feature>
<feature type="compositionally biased region" description="Polar residues" evidence="1">
    <location>
        <begin position="469"/>
        <end position="481"/>
    </location>
</feature>
<feature type="compositionally biased region" description="Basic and acidic residues" evidence="1">
    <location>
        <begin position="35"/>
        <end position="46"/>
    </location>
</feature>